<name>A0A8B6FNB3_MYTGA</name>
<reference evidence="2" key="1">
    <citation type="submission" date="2018-11" db="EMBL/GenBank/DDBJ databases">
        <authorList>
            <person name="Alioto T."/>
            <person name="Alioto T."/>
        </authorList>
    </citation>
    <scope>NUCLEOTIDE SEQUENCE</scope>
</reference>
<evidence type="ECO:0000313" key="3">
    <source>
        <dbReference type="Proteomes" id="UP000596742"/>
    </source>
</evidence>
<dbReference type="Proteomes" id="UP000596742">
    <property type="component" value="Unassembled WGS sequence"/>
</dbReference>
<dbReference type="EMBL" id="UYJE01006961">
    <property type="protein sequence ID" value="VDI50567.1"/>
    <property type="molecule type" value="Genomic_DNA"/>
</dbReference>
<feature type="transmembrane region" description="Helical" evidence="1">
    <location>
        <begin position="162"/>
        <end position="188"/>
    </location>
</feature>
<sequence>MSCLDLNTNGISKYEKAGKYMCIAQVFFYGRNQTVNKTASIKIDNKQDQPFCIQDTTSQHSILGSNIIIAMKFYSMPTYSALSLRKNNRELELGEDNVTIKNISLEIYNVTIMVSGYEIIINITEFNEDDIGNYTVNITNDFGFCDCTVQLLSQELLLLKRFLGIGYFILPFFLLVVTVFCNISIHLYCKKVKKVTLETDENEISREGIEMREADHGYHTINEDNFRIEDTGTENQSEIPSSARMLDIAEVPFLVAASDSNEQQIEEDEYLHPYCTVMQSTVELHEYKDMVPGIVERDGFDIVLNQELERLYENQNEELRQYINNRLIFQANL</sequence>
<evidence type="ECO:0008006" key="4">
    <source>
        <dbReference type="Google" id="ProtNLM"/>
    </source>
</evidence>
<comment type="caution">
    <text evidence="2">The sequence shown here is derived from an EMBL/GenBank/DDBJ whole genome shotgun (WGS) entry which is preliminary data.</text>
</comment>
<keyword evidence="1" id="KW-0472">Membrane</keyword>
<evidence type="ECO:0000313" key="2">
    <source>
        <dbReference type="EMBL" id="VDI50567.1"/>
    </source>
</evidence>
<keyword evidence="3" id="KW-1185">Reference proteome</keyword>
<organism evidence="2 3">
    <name type="scientific">Mytilus galloprovincialis</name>
    <name type="common">Mediterranean mussel</name>
    <dbReference type="NCBI Taxonomy" id="29158"/>
    <lineage>
        <taxon>Eukaryota</taxon>
        <taxon>Metazoa</taxon>
        <taxon>Spiralia</taxon>
        <taxon>Lophotrochozoa</taxon>
        <taxon>Mollusca</taxon>
        <taxon>Bivalvia</taxon>
        <taxon>Autobranchia</taxon>
        <taxon>Pteriomorphia</taxon>
        <taxon>Mytilida</taxon>
        <taxon>Mytiloidea</taxon>
        <taxon>Mytilidae</taxon>
        <taxon>Mytilinae</taxon>
        <taxon>Mytilus</taxon>
    </lineage>
</organism>
<gene>
    <name evidence="2" type="ORF">MGAL_10B053372</name>
</gene>
<accession>A0A8B6FNB3</accession>
<keyword evidence="1" id="KW-1133">Transmembrane helix</keyword>
<evidence type="ECO:0000256" key="1">
    <source>
        <dbReference type="SAM" id="Phobius"/>
    </source>
</evidence>
<dbReference type="AlphaFoldDB" id="A0A8B6FNB3"/>
<dbReference type="SUPFAM" id="SSF48726">
    <property type="entry name" value="Immunoglobulin"/>
    <property type="match status" value="1"/>
</dbReference>
<proteinExistence type="predicted"/>
<dbReference type="OrthoDB" id="6179311at2759"/>
<dbReference type="InterPro" id="IPR036179">
    <property type="entry name" value="Ig-like_dom_sf"/>
</dbReference>
<keyword evidence="1" id="KW-0812">Transmembrane</keyword>
<dbReference type="Gene3D" id="2.60.40.10">
    <property type="entry name" value="Immunoglobulins"/>
    <property type="match status" value="1"/>
</dbReference>
<protein>
    <recommendedName>
        <fullName evidence="4">Immunoglobulin I-set domain-containing protein</fullName>
    </recommendedName>
</protein>
<dbReference type="InterPro" id="IPR013783">
    <property type="entry name" value="Ig-like_fold"/>
</dbReference>